<feature type="transmembrane region" description="Helical" evidence="5">
    <location>
        <begin position="346"/>
        <end position="367"/>
    </location>
</feature>
<keyword evidence="3 5" id="KW-1133">Transmembrane helix</keyword>
<evidence type="ECO:0000256" key="3">
    <source>
        <dbReference type="ARBA" id="ARBA00022989"/>
    </source>
</evidence>
<evidence type="ECO:0000259" key="6">
    <source>
        <dbReference type="Pfam" id="PF00520"/>
    </source>
</evidence>
<name>G0QTV0_ICHMU</name>
<feature type="transmembrane region" description="Helical" evidence="5">
    <location>
        <begin position="448"/>
        <end position="469"/>
    </location>
</feature>
<protein>
    <recommendedName>
        <fullName evidence="6">Ion transport domain-containing protein</fullName>
    </recommendedName>
</protein>
<keyword evidence="2 5" id="KW-0812">Transmembrane</keyword>
<feature type="domain" description="Ion transport" evidence="6">
    <location>
        <begin position="213"/>
        <end position="482"/>
    </location>
</feature>
<feature type="transmembrane region" description="Helical" evidence="5">
    <location>
        <begin position="50"/>
        <end position="73"/>
    </location>
</feature>
<dbReference type="PANTHER" id="PTHR46726:SF1">
    <property type="entry name" value="TWO-PORE CALCIUM CHANNEL 3"/>
    <property type="match status" value="1"/>
</dbReference>
<evidence type="ECO:0000313" key="8">
    <source>
        <dbReference type="Proteomes" id="UP000008983"/>
    </source>
</evidence>
<evidence type="ECO:0000256" key="5">
    <source>
        <dbReference type="SAM" id="Phobius"/>
    </source>
</evidence>
<sequence>MHGLDNTNEDQYAYDYKNIFKTANALYIISTLDLWPQIMLPVLNVSKFYVLYYIPYLVLFLLLFSPIPIAVLYNDFTQHRLNLLLIDRIIRREALIYCFKCLCNKKKILKKKKFISFFEYVYGKVEVWEQSQHLAQQLWNEISQQNIQQTNFIDISQFLNLLDITEQNTQLSLLKMKPYKFWIIFRQYLNNKFKLQYFILEKKCIQLILVVEIIAFVNIIINFVAYHQKVIQLVYFCSILESFVLLVNVFEAFAKIIVLGVQKYFNNNINQIDFLSILFQFLYDNYGNNVVEHRIIKMFNAIRLLKIKKIIKLLKYLKYIRDRNIMQYFSNLYIIIQRVQKLISQIFICIPIVLRFSIILFVAFYIYSVIGVEIFTTIHPRKYNQNSKYTSQMCSIYQIQNKENQDFDSCSYANFNSIQGAFLILLQVSISAGWSQIQFDYAYKFDSFFLSLLYFNTFNFFSIFILSLISGNMWEIFKLIGKKGSIIQEYEGDDEIKDSK</sequence>
<evidence type="ECO:0000256" key="2">
    <source>
        <dbReference type="ARBA" id="ARBA00022692"/>
    </source>
</evidence>
<accession>G0QTV0</accession>
<dbReference type="AlphaFoldDB" id="G0QTV0"/>
<dbReference type="GeneID" id="14907493"/>
<dbReference type="SUPFAM" id="SSF81324">
    <property type="entry name" value="Voltage-gated potassium channels"/>
    <property type="match status" value="1"/>
</dbReference>
<organism evidence="7 8">
    <name type="scientific">Ichthyophthirius multifiliis</name>
    <name type="common">White spot disease agent</name>
    <name type="synonym">Ich</name>
    <dbReference type="NCBI Taxonomy" id="5932"/>
    <lineage>
        <taxon>Eukaryota</taxon>
        <taxon>Sar</taxon>
        <taxon>Alveolata</taxon>
        <taxon>Ciliophora</taxon>
        <taxon>Intramacronucleata</taxon>
        <taxon>Oligohymenophorea</taxon>
        <taxon>Hymenostomatida</taxon>
        <taxon>Ophryoglenina</taxon>
        <taxon>Ichthyophthirius</taxon>
    </lineage>
</organism>
<dbReference type="STRING" id="857967.G0QTV0"/>
<dbReference type="InterPro" id="IPR005821">
    <property type="entry name" value="Ion_trans_dom"/>
</dbReference>
<dbReference type="EMBL" id="GL983879">
    <property type="protein sequence ID" value="EGR31354.1"/>
    <property type="molecule type" value="Genomic_DNA"/>
</dbReference>
<dbReference type="InParanoid" id="G0QTV0"/>
<dbReference type="InterPro" id="IPR027359">
    <property type="entry name" value="Volt_channel_dom_sf"/>
</dbReference>
<keyword evidence="8" id="KW-1185">Reference proteome</keyword>
<keyword evidence="4 5" id="KW-0472">Membrane</keyword>
<evidence type="ECO:0000256" key="4">
    <source>
        <dbReference type="ARBA" id="ARBA00023136"/>
    </source>
</evidence>
<dbReference type="GO" id="GO:0005216">
    <property type="term" value="F:monoatomic ion channel activity"/>
    <property type="evidence" value="ECO:0007669"/>
    <property type="project" value="InterPro"/>
</dbReference>
<dbReference type="OrthoDB" id="10068803at2759"/>
<dbReference type="Gene3D" id="1.20.120.350">
    <property type="entry name" value="Voltage-gated potassium channels. Chain C"/>
    <property type="match status" value="1"/>
</dbReference>
<reference evidence="7 8" key="1">
    <citation type="submission" date="2011-07" db="EMBL/GenBank/DDBJ databases">
        <authorList>
            <person name="Coyne R."/>
            <person name="Brami D."/>
            <person name="Johnson J."/>
            <person name="Hostetler J."/>
            <person name="Hannick L."/>
            <person name="Clark T."/>
            <person name="Cassidy-Hanley D."/>
            <person name="Inman J."/>
        </authorList>
    </citation>
    <scope>NUCLEOTIDE SEQUENCE [LARGE SCALE GENOMIC DNA]</scope>
    <source>
        <strain evidence="7 8">G5</strain>
    </source>
</reference>
<feature type="transmembrane region" description="Helical" evidence="5">
    <location>
        <begin position="233"/>
        <end position="254"/>
    </location>
</feature>
<dbReference type="PANTHER" id="PTHR46726">
    <property type="entry name" value="TWO PORE CHANNEL 3"/>
    <property type="match status" value="1"/>
</dbReference>
<dbReference type="Pfam" id="PF00520">
    <property type="entry name" value="Ion_trans"/>
    <property type="match status" value="1"/>
</dbReference>
<dbReference type="Gene3D" id="1.10.287.70">
    <property type="match status" value="2"/>
</dbReference>
<evidence type="ECO:0000256" key="1">
    <source>
        <dbReference type="ARBA" id="ARBA00004141"/>
    </source>
</evidence>
<evidence type="ECO:0000313" key="7">
    <source>
        <dbReference type="EMBL" id="EGR31354.1"/>
    </source>
</evidence>
<gene>
    <name evidence="7" type="ORF">IMG5_111980</name>
</gene>
<dbReference type="OMA" id="FHIEYKH"/>
<dbReference type="GO" id="GO:0016020">
    <property type="term" value="C:membrane"/>
    <property type="evidence" value="ECO:0007669"/>
    <property type="project" value="UniProtKB-SubCell"/>
</dbReference>
<dbReference type="Proteomes" id="UP000008983">
    <property type="component" value="Unassembled WGS sequence"/>
</dbReference>
<comment type="subcellular location">
    <subcellularLocation>
        <location evidence="1">Membrane</location>
        <topology evidence="1">Multi-pass membrane protein</topology>
    </subcellularLocation>
</comment>
<dbReference type="RefSeq" id="XP_004034840.1">
    <property type="nucleotide sequence ID" value="XM_004034792.1"/>
</dbReference>
<proteinExistence type="predicted"/>
<feature type="transmembrane region" description="Helical" evidence="5">
    <location>
        <begin position="204"/>
        <end position="227"/>
    </location>
</feature>
<dbReference type="eggNOG" id="KOG2301">
    <property type="taxonomic scope" value="Eukaryota"/>
</dbReference>